<feature type="region of interest" description="Disordered" evidence="1">
    <location>
        <begin position="1"/>
        <end position="179"/>
    </location>
</feature>
<name>F1AXH7_ORFV</name>
<evidence type="ECO:0000256" key="1">
    <source>
        <dbReference type="SAM" id="MobiDB-lite"/>
    </source>
</evidence>
<feature type="compositionally biased region" description="Low complexity" evidence="1">
    <location>
        <begin position="101"/>
        <end position="111"/>
    </location>
</feature>
<reference evidence="2 3" key="1">
    <citation type="submission" date="2010-04" db="EMBL/GenBank/DDBJ databases">
        <title>Novel immune-modulators identified by a rapid, functional screen of the Parapox virus genome.</title>
        <authorList>
            <person name="McGuire M.J."/>
            <person name="Sykes K.F."/>
            <person name="Johnston S.A."/>
        </authorList>
    </citation>
    <scope>NUCLEOTIDE SEQUENCE [LARGE SCALE GENOMIC DNA]</scope>
    <source>
        <strain evidence="2">D1701</strain>
    </source>
</reference>
<proteinExistence type="predicted"/>
<dbReference type="Proteomes" id="UP000103309">
    <property type="component" value="Segment"/>
</dbReference>
<organismHost>
    <name type="scientific">Ovis aries</name>
    <name type="common">Sheep</name>
    <dbReference type="NCBI Taxonomy" id="9940"/>
</organismHost>
<feature type="compositionally biased region" description="Polar residues" evidence="1">
    <location>
        <begin position="118"/>
        <end position="129"/>
    </location>
</feature>
<feature type="compositionally biased region" description="Polar residues" evidence="1">
    <location>
        <begin position="24"/>
        <end position="34"/>
    </location>
</feature>
<feature type="compositionally biased region" description="Polar residues" evidence="1">
    <location>
        <begin position="160"/>
        <end position="171"/>
    </location>
</feature>
<dbReference type="EMBL" id="HM133903">
    <property type="protein sequence ID" value="ADY76696.1"/>
    <property type="molecule type" value="Genomic_DNA"/>
</dbReference>
<feature type="compositionally biased region" description="Polar residues" evidence="1">
    <location>
        <begin position="72"/>
        <end position="81"/>
    </location>
</feature>
<organismHost>
    <name type="scientific">Homo sapiens</name>
    <name type="common">Human</name>
    <dbReference type="NCBI Taxonomy" id="9606"/>
</organismHost>
<evidence type="ECO:0000313" key="3">
    <source>
        <dbReference type="Proteomes" id="UP000103309"/>
    </source>
</evidence>
<organismHost>
    <name type="scientific">Capra hircus</name>
    <name type="common">Goat</name>
    <dbReference type="NCBI Taxonomy" id="9925"/>
</organismHost>
<evidence type="ECO:0000313" key="2">
    <source>
        <dbReference type="EMBL" id="ADY76696.1"/>
    </source>
</evidence>
<feature type="compositionally biased region" description="Polar residues" evidence="1">
    <location>
        <begin position="138"/>
        <end position="149"/>
    </location>
</feature>
<sequence length="179" mass="18385">MAAAAPASSTWSPRTKSAAGSAGVGNTQSPSIRGSSGGTYTMPYAARPFSTHAGKACTVPSRKSRTAEKTAAHTTEGNGPTLSLPLRTARTRTHRSEAKRISASSPAARSRGSGGASTTVAPRQISASVHTAVRATCGRSQHTHSSSMEKWSGRNPEVHSISSSAPGTITRTIAPDSRM</sequence>
<organism evidence="2 3">
    <name type="scientific">Orf virus</name>
    <name type="common">ORFV</name>
    <dbReference type="NCBI Taxonomy" id="10258"/>
    <lineage>
        <taxon>Viruses</taxon>
        <taxon>Varidnaviria</taxon>
        <taxon>Bamfordvirae</taxon>
        <taxon>Nucleocytoviricota</taxon>
        <taxon>Pokkesviricetes</taxon>
        <taxon>Chitovirales</taxon>
        <taxon>Poxviridae</taxon>
        <taxon>Chordopoxvirinae</taxon>
        <taxon>Parapoxvirus</taxon>
        <taxon>Parapoxvirus orf</taxon>
    </lineage>
</organism>
<accession>F1AXH7</accession>
<protein>
    <submittedName>
        <fullName evidence="2">PP11</fullName>
    </submittedName>
</protein>